<keyword evidence="3" id="KW-1185">Reference proteome</keyword>
<feature type="chain" id="PRO_5041280192" evidence="1">
    <location>
        <begin position="22"/>
        <end position="176"/>
    </location>
</feature>
<dbReference type="Pfam" id="PF03938">
    <property type="entry name" value="OmpH"/>
    <property type="match status" value="1"/>
</dbReference>
<evidence type="ECO:0000256" key="1">
    <source>
        <dbReference type="SAM" id="SignalP"/>
    </source>
</evidence>
<dbReference type="AlphaFoldDB" id="A0AA41ZC40"/>
<sequence>MRPIGFIAASMLASMASSASAQTFGLPIGGMCLMSRAGAIGASRAGQSMQAQLKQMQAALNGELAQRRAALDQQRRQLEARQGAIAPIEYQRQLAALGQQSQSLDQQQNARFIIAQQRGQQQIDRALNEALGHIVTRNACSVVMERDHAYGWNNAMDITPAVAKEMDAILPSVAVQ</sequence>
<organism evidence="2 3">
    <name type="scientific">Sphingomonas lycopersici</name>
    <dbReference type="NCBI Taxonomy" id="2951807"/>
    <lineage>
        <taxon>Bacteria</taxon>
        <taxon>Pseudomonadati</taxon>
        <taxon>Pseudomonadota</taxon>
        <taxon>Alphaproteobacteria</taxon>
        <taxon>Sphingomonadales</taxon>
        <taxon>Sphingomonadaceae</taxon>
        <taxon>Sphingomonas</taxon>
    </lineage>
</organism>
<dbReference type="GO" id="GO:0051082">
    <property type="term" value="F:unfolded protein binding"/>
    <property type="evidence" value="ECO:0007669"/>
    <property type="project" value="InterPro"/>
</dbReference>
<dbReference type="EMBL" id="JANFAV010000013">
    <property type="protein sequence ID" value="MCW6536401.1"/>
    <property type="molecule type" value="Genomic_DNA"/>
</dbReference>
<evidence type="ECO:0000313" key="3">
    <source>
        <dbReference type="Proteomes" id="UP001165565"/>
    </source>
</evidence>
<dbReference type="InterPro" id="IPR024930">
    <property type="entry name" value="Skp_dom_sf"/>
</dbReference>
<protein>
    <submittedName>
        <fullName evidence="2">OmpH family outer membrane protein</fullName>
    </submittedName>
</protein>
<dbReference type="SUPFAM" id="SSF111384">
    <property type="entry name" value="OmpH-like"/>
    <property type="match status" value="1"/>
</dbReference>
<dbReference type="Gene3D" id="3.30.910.20">
    <property type="entry name" value="Skp domain"/>
    <property type="match status" value="1"/>
</dbReference>
<dbReference type="InterPro" id="IPR005632">
    <property type="entry name" value="Chaperone_Skp"/>
</dbReference>
<reference evidence="2" key="1">
    <citation type="submission" date="2022-06" db="EMBL/GenBank/DDBJ databases">
        <title>Sphingomonas sp. nov. isolated from rhizosphere soil of tomato.</title>
        <authorList>
            <person name="Dong H."/>
            <person name="Gao R."/>
        </authorList>
    </citation>
    <scope>NUCLEOTIDE SEQUENCE</scope>
    <source>
        <strain evidence="2">MMSM24</strain>
    </source>
</reference>
<proteinExistence type="predicted"/>
<evidence type="ECO:0000313" key="2">
    <source>
        <dbReference type="EMBL" id="MCW6536401.1"/>
    </source>
</evidence>
<gene>
    <name evidence="2" type="ORF">NEE01_16605</name>
</gene>
<keyword evidence="1" id="KW-0732">Signal</keyword>
<comment type="caution">
    <text evidence="2">The sequence shown here is derived from an EMBL/GenBank/DDBJ whole genome shotgun (WGS) entry which is preliminary data.</text>
</comment>
<name>A0AA41ZC40_9SPHN</name>
<dbReference type="RefSeq" id="WP_265269920.1">
    <property type="nucleotide sequence ID" value="NZ_JANFAV010000013.1"/>
</dbReference>
<dbReference type="Proteomes" id="UP001165565">
    <property type="component" value="Unassembled WGS sequence"/>
</dbReference>
<accession>A0AA41ZC40</accession>
<feature type="signal peptide" evidence="1">
    <location>
        <begin position="1"/>
        <end position="21"/>
    </location>
</feature>
<dbReference type="SMART" id="SM00935">
    <property type="entry name" value="OmpH"/>
    <property type="match status" value="1"/>
</dbReference>